<organism evidence="4 5">
    <name type="scientific">Paramuricea clavata</name>
    <name type="common">Red gorgonian</name>
    <name type="synonym">Violescent sea-whip</name>
    <dbReference type="NCBI Taxonomy" id="317549"/>
    <lineage>
        <taxon>Eukaryota</taxon>
        <taxon>Metazoa</taxon>
        <taxon>Cnidaria</taxon>
        <taxon>Anthozoa</taxon>
        <taxon>Octocorallia</taxon>
        <taxon>Malacalcyonacea</taxon>
        <taxon>Plexauridae</taxon>
        <taxon>Paramuricea</taxon>
    </lineage>
</organism>
<comment type="caution">
    <text evidence="4">The sequence shown here is derived from an EMBL/GenBank/DDBJ whole genome shotgun (WGS) entry which is preliminary data.</text>
</comment>
<dbReference type="GO" id="GO:0004392">
    <property type="term" value="F:heme oxygenase (decyclizing) activity"/>
    <property type="evidence" value="ECO:0007669"/>
    <property type="project" value="InterPro"/>
</dbReference>
<dbReference type="PANTHER" id="PTHR10720">
    <property type="entry name" value="HEME OXYGENASE"/>
    <property type="match status" value="1"/>
</dbReference>
<evidence type="ECO:0000256" key="3">
    <source>
        <dbReference type="ARBA" id="ARBA00023004"/>
    </source>
</evidence>
<dbReference type="InterPro" id="IPR002051">
    <property type="entry name" value="Haem_Oase"/>
</dbReference>
<dbReference type="PIRSF" id="PIRSF000343">
    <property type="entry name" value="Haem_Oase"/>
    <property type="match status" value="1"/>
</dbReference>
<keyword evidence="5" id="KW-1185">Reference proteome</keyword>
<evidence type="ECO:0000256" key="2">
    <source>
        <dbReference type="ARBA" id="ARBA00022723"/>
    </source>
</evidence>
<dbReference type="PANTHER" id="PTHR10720:SF0">
    <property type="entry name" value="HEME OXYGENASE"/>
    <property type="match status" value="1"/>
</dbReference>
<accession>A0A7D9HE55</accession>
<dbReference type="SUPFAM" id="SSF48613">
    <property type="entry name" value="Heme oxygenase-like"/>
    <property type="match status" value="1"/>
</dbReference>
<sequence length="154" mass="17889">MADLCAELHTRTTTDHDRSDKLINLKLLVVATDKTLWSKTIANFYFIFKALEEELSCYKDHKHIWCLYIPELLRSKAFEEDLRYFFGDNWSSLVFPSPATKDFTQHIHDVAKENPTYLVAYCHSFYLALMAGGQVITSSHDRNLHKNDPVADYP</sequence>
<dbReference type="GO" id="GO:0006788">
    <property type="term" value="P:heme oxidation"/>
    <property type="evidence" value="ECO:0007669"/>
    <property type="project" value="InterPro"/>
</dbReference>
<dbReference type="GO" id="GO:0046872">
    <property type="term" value="F:metal ion binding"/>
    <property type="evidence" value="ECO:0007669"/>
    <property type="project" value="UniProtKB-KW"/>
</dbReference>
<evidence type="ECO:0000313" key="4">
    <source>
        <dbReference type="EMBL" id="CAB3980270.1"/>
    </source>
</evidence>
<name>A0A7D9HE55_PARCT</name>
<dbReference type="Pfam" id="PF01126">
    <property type="entry name" value="Heme_oxygenase"/>
    <property type="match status" value="1"/>
</dbReference>
<proteinExistence type="predicted"/>
<reference evidence="4" key="1">
    <citation type="submission" date="2020-04" db="EMBL/GenBank/DDBJ databases">
        <authorList>
            <person name="Alioto T."/>
            <person name="Alioto T."/>
            <person name="Gomez Garrido J."/>
        </authorList>
    </citation>
    <scope>NUCLEOTIDE SEQUENCE</scope>
    <source>
        <strain evidence="4">A484AB</strain>
    </source>
</reference>
<dbReference type="PRINTS" id="PR00088">
    <property type="entry name" value="HAEMOXYGNASE"/>
</dbReference>
<dbReference type="InterPro" id="IPR016084">
    <property type="entry name" value="Haem_Oase-like_multi-hlx"/>
</dbReference>
<dbReference type="EMBL" id="CACRXK020000274">
    <property type="protein sequence ID" value="CAB3980270.1"/>
    <property type="molecule type" value="Genomic_DNA"/>
</dbReference>
<dbReference type="CDD" id="cd19165">
    <property type="entry name" value="HemeO"/>
    <property type="match status" value="1"/>
</dbReference>
<protein>
    <submittedName>
        <fullName evidence="4">Heme oxygenase (Biliverdin-producing)</fullName>
    </submittedName>
</protein>
<gene>
    <name evidence="4" type="ORF">PACLA_8A029841</name>
</gene>
<evidence type="ECO:0000313" key="5">
    <source>
        <dbReference type="Proteomes" id="UP001152795"/>
    </source>
</evidence>
<dbReference type="Gene3D" id="1.20.910.10">
    <property type="entry name" value="Heme oxygenase-like"/>
    <property type="match status" value="1"/>
</dbReference>
<dbReference type="Proteomes" id="UP001152795">
    <property type="component" value="Unassembled WGS sequence"/>
</dbReference>
<dbReference type="InterPro" id="IPR016053">
    <property type="entry name" value="Haem_Oase-like"/>
</dbReference>
<keyword evidence="2" id="KW-0479">Metal-binding</keyword>
<dbReference type="AlphaFoldDB" id="A0A7D9HE55"/>
<dbReference type="OrthoDB" id="652091at2759"/>
<keyword evidence="3" id="KW-0408">Iron</keyword>
<evidence type="ECO:0000256" key="1">
    <source>
        <dbReference type="ARBA" id="ARBA00022617"/>
    </source>
</evidence>
<keyword evidence="1" id="KW-0349">Heme</keyword>